<protein>
    <submittedName>
        <fullName evidence="2">Uncharacterized protein</fullName>
    </submittedName>
</protein>
<accession>A0A375HY28</accession>
<feature type="compositionally biased region" description="Polar residues" evidence="1">
    <location>
        <begin position="57"/>
        <end position="66"/>
    </location>
</feature>
<evidence type="ECO:0000313" key="3">
    <source>
        <dbReference type="EMBL" id="SPD69407.1"/>
    </source>
</evidence>
<reference evidence="4 5" key="1">
    <citation type="submission" date="2018-01" db="EMBL/GenBank/DDBJ databases">
        <authorList>
            <person name="Clerissi C."/>
        </authorList>
    </citation>
    <scope>NUCLEOTIDE SEQUENCE [LARGE SCALE GENOMIC DNA]</scope>
    <source>
        <strain evidence="2">Cupriavidus taiwanensis STM 6021</strain>
        <strain evidence="3">Cupriavidus taiwanensis SWF 66322</strain>
        <plasmid evidence="5">cbm2594_p</plasmid>
        <plasmid evidence="4">cbm2636p</plasmid>
        <plasmid evidence="3">CBM2636p</plasmid>
    </source>
</reference>
<dbReference type="Proteomes" id="UP000257139">
    <property type="component" value="Plasmid CBM2594_p"/>
</dbReference>
<keyword evidence="3" id="KW-0614">Plasmid</keyword>
<evidence type="ECO:0000256" key="1">
    <source>
        <dbReference type="SAM" id="MobiDB-lite"/>
    </source>
</evidence>
<geneLocation type="plasmid" evidence="5">
    <name>cbm2594_p</name>
</geneLocation>
<feature type="region of interest" description="Disordered" evidence="1">
    <location>
        <begin position="42"/>
        <end position="66"/>
    </location>
</feature>
<geneLocation type="plasmid" evidence="3">
    <name>CBM2636p</name>
</geneLocation>
<evidence type="ECO:0000313" key="5">
    <source>
        <dbReference type="Proteomes" id="UP000257139"/>
    </source>
</evidence>
<sequence length="66" mass="7600">MAYPALRQKVRLPHHAFYDQVNDRKAEKTTCVTLGGPTPKWTGTCRERQRVGRRQNSRTLTWATSA</sequence>
<dbReference type="EMBL" id="LT984815">
    <property type="protein sequence ID" value="SPD69407.1"/>
    <property type="molecule type" value="Genomic_DNA"/>
</dbReference>
<geneLocation type="plasmid" evidence="4">
    <name>cbm2636p</name>
</geneLocation>
<organism evidence="2 5">
    <name type="scientific">Cupriavidus taiwanensis</name>
    <dbReference type="NCBI Taxonomy" id="164546"/>
    <lineage>
        <taxon>Bacteria</taxon>
        <taxon>Pseudomonadati</taxon>
        <taxon>Pseudomonadota</taxon>
        <taxon>Betaproteobacteria</taxon>
        <taxon>Burkholderiales</taxon>
        <taxon>Burkholderiaceae</taxon>
        <taxon>Cupriavidus</taxon>
    </lineage>
</organism>
<gene>
    <name evidence="2" type="ORF">CBM2594_P70007</name>
    <name evidence="3" type="ORF">CBM2636_P20094</name>
</gene>
<evidence type="ECO:0000313" key="4">
    <source>
        <dbReference type="Proteomes" id="UP000254259"/>
    </source>
</evidence>
<dbReference type="Proteomes" id="UP000254259">
    <property type="component" value="Plasmid CBM2636p"/>
</dbReference>
<proteinExistence type="predicted"/>
<dbReference type="EMBL" id="OGUU01000042">
    <property type="protein sequence ID" value="SPC25472.1"/>
    <property type="molecule type" value="Genomic_DNA"/>
</dbReference>
<evidence type="ECO:0000313" key="2">
    <source>
        <dbReference type="EMBL" id="SPC25472.1"/>
    </source>
</evidence>
<name>A0A375HY28_9BURK</name>
<dbReference type="AlphaFoldDB" id="A0A375HY28"/>